<dbReference type="InterPro" id="IPR011055">
    <property type="entry name" value="Dup_hybrid_motif"/>
</dbReference>
<organism evidence="2 3">
    <name type="scientific">Flagellimonas flava</name>
    <dbReference type="NCBI Taxonomy" id="570519"/>
    <lineage>
        <taxon>Bacteria</taxon>
        <taxon>Pseudomonadati</taxon>
        <taxon>Bacteroidota</taxon>
        <taxon>Flavobacteriia</taxon>
        <taxon>Flavobacteriales</taxon>
        <taxon>Flavobacteriaceae</taxon>
        <taxon>Flagellimonas</taxon>
    </lineage>
</organism>
<dbReference type="OrthoDB" id="1267051at2"/>
<dbReference type="Gene3D" id="2.70.70.10">
    <property type="entry name" value="Glucose Permease (Domain IIA)"/>
    <property type="match status" value="1"/>
</dbReference>
<protein>
    <submittedName>
        <fullName evidence="2">LysM domain-containing protein</fullName>
    </submittedName>
</protein>
<dbReference type="SUPFAM" id="SSF54106">
    <property type="entry name" value="LysM domain"/>
    <property type="match status" value="1"/>
</dbReference>
<accession>A0A1M5N8L7</accession>
<dbReference type="SMART" id="SM00257">
    <property type="entry name" value="LysM"/>
    <property type="match status" value="2"/>
</dbReference>
<dbReference type="AlphaFoldDB" id="A0A1M5N8L7"/>
<proteinExistence type="predicted"/>
<dbReference type="PROSITE" id="PS51782">
    <property type="entry name" value="LYSM"/>
    <property type="match status" value="1"/>
</dbReference>
<dbReference type="InterPro" id="IPR018392">
    <property type="entry name" value="LysM"/>
</dbReference>
<feature type="domain" description="LysM" evidence="1">
    <location>
        <begin position="459"/>
        <end position="510"/>
    </location>
</feature>
<evidence type="ECO:0000313" key="2">
    <source>
        <dbReference type="EMBL" id="SHG85529.1"/>
    </source>
</evidence>
<dbReference type="STRING" id="570519.SAMN04488116_2703"/>
<evidence type="ECO:0000259" key="1">
    <source>
        <dbReference type="PROSITE" id="PS51782"/>
    </source>
</evidence>
<dbReference type="Pfam" id="PF01476">
    <property type="entry name" value="LysM"/>
    <property type="match status" value="2"/>
</dbReference>
<dbReference type="CDD" id="cd00118">
    <property type="entry name" value="LysM"/>
    <property type="match status" value="1"/>
</dbReference>
<dbReference type="Gene3D" id="3.10.350.10">
    <property type="entry name" value="LysM domain"/>
    <property type="match status" value="1"/>
</dbReference>
<reference evidence="3" key="1">
    <citation type="submission" date="2016-11" db="EMBL/GenBank/DDBJ databases">
        <authorList>
            <person name="Varghese N."/>
            <person name="Submissions S."/>
        </authorList>
    </citation>
    <scope>NUCLEOTIDE SEQUENCE [LARGE SCALE GENOMIC DNA]</scope>
    <source>
        <strain evidence="3">DSM 22638</strain>
    </source>
</reference>
<dbReference type="RefSeq" id="WP_073180498.1">
    <property type="nucleotide sequence ID" value="NZ_FQWL01000004.1"/>
</dbReference>
<dbReference type="CDD" id="cd12797">
    <property type="entry name" value="M23_peptidase"/>
    <property type="match status" value="1"/>
</dbReference>
<dbReference type="InterPro" id="IPR036779">
    <property type="entry name" value="LysM_dom_sf"/>
</dbReference>
<evidence type="ECO:0000313" key="3">
    <source>
        <dbReference type="Proteomes" id="UP000184532"/>
    </source>
</evidence>
<sequence length="1023" mass="117688">MFYQTSLDNKKITIWIAVVILLLVLQNVSANNQIIKLENGRVRLILNYPNIQVDSLEEDEMFISDNSDSLIYDFRPHKEPFFEEIKHFGAKINSLFIRIHSGHFNSGYSIMCLAKVSGSTIKIEEAFGYFEIKNTSGVVTKTIGRPPHNVLRDFIKTTNYKFIKAIDDTDFMYLNQLIKSKLLNNEIVSNREESHKSNNNLLMLILLKRTLTKGHVFRFEEDYLFPLAIPSKSFAHSRTKFPFSKYLQELNFIDSSSPKITVISKNYKDSILRKVSVKPENFKIKYRLIGYERLLRIKRIDGWIKNGLLTGVAEIFFENVVDGYYNIKNPSIRCSFINGDLDGGISFYLNGVLSSSLLIEEINLNNSDVGNVTSNTTLNNSTSKEIDETISIEKKKLDSLIPSNDNNDYQVVVVSGDNYYDISERMGFNLNQLIKSNTYPVLRLPINKDLKYQKLFNYKLHIVQKNETYSSIATRYGLTVAQLMEHNYWQEKYLPINEKVFIPRNKQSTVYFTTFYPNGREKAFIKSNNGNKIEFKYYVNDIFFPSDRYAYKAVVTGNNNGEGFEFTEEKLTPYFRDTTRQIYSTRIGNLNIRIEKIDTTIAEVSFNKFKGYNVFNGKSIRMSNKGRFETIYENGTPKSINWFFTNPTFNLKGDYANDSKDIFLRNVSWEQPDGFIAQGTMNYAYELVGPGKVYYPRCKEWTEFEEMSLRTNNVSCYRDWGQRVREELRRWRKDFFKAFNKPFDDLNESVCGNKPNCSISGGVGYTNGEGPHLLDGNGAPVERPKYDLSSEEFDPEFTYVLVDDTEMNDLSEIVELRVEGESTDYLYADIGNVNYRPTPLSIVPPVKSESGEFICEVREPDIYAKFSGGSFIGMRGGGRPHMGTDCITKVGQELWAPIDGKVEHVGYSYNSNKTFSLGAVEWQSEFVKEDNLKPRSQAELATVTIRNSKGVEVKLLYVARSPLIRGQLVRQGDLIGYSGDLSKVYPPLIPLADPGRMTQHTHFEVKIGKYHYNWDLTKKAKRK</sequence>
<keyword evidence="3" id="KW-1185">Reference proteome</keyword>
<dbReference type="EMBL" id="FQWL01000004">
    <property type="protein sequence ID" value="SHG85529.1"/>
    <property type="molecule type" value="Genomic_DNA"/>
</dbReference>
<name>A0A1M5N8L7_9FLAO</name>
<dbReference type="Proteomes" id="UP000184532">
    <property type="component" value="Unassembled WGS sequence"/>
</dbReference>
<gene>
    <name evidence="2" type="ORF">SAMN04488116_2703</name>
</gene>